<keyword evidence="6" id="KW-1185">Reference proteome</keyword>
<organism evidence="5 6">
    <name type="scientific">Drosophila guanche</name>
    <name type="common">Fruit fly</name>
    <dbReference type="NCBI Taxonomy" id="7266"/>
    <lineage>
        <taxon>Eukaryota</taxon>
        <taxon>Metazoa</taxon>
        <taxon>Ecdysozoa</taxon>
        <taxon>Arthropoda</taxon>
        <taxon>Hexapoda</taxon>
        <taxon>Insecta</taxon>
        <taxon>Pterygota</taxon>
        <taxon>Neoptera</taxon>
        <taxon>Endopterygota</taxon>
        <taxon>Diptera</taxon>
        <taxon>Brachycera</taxon>
        <taxon>Muscomorpha</taxon>
        <taxon>Ephydroidea</taxon>
        <taxon>Drosophilidae</taxon>
        <taxon>Drosophila</taxon>
        <taxon>Sophophora</taxon>
    </lineage>
</organism>
<feature type="region of interest" description="Disordered" evidence="3">
    <location>
        <begin position="513"/>
        <end position="577"/>
    </location>
</feature>
<dbReference type="EMBL" id="OUUW01000019">
    <property type="protein sequence ID" value="SPP89280.1"/>
    <property type="molecule type" value="Genomic_DNA"/>
</dbReference>
<dbReference type="GO" id="GO:0061574">
    <property type="term" value="C:ASAP complex"/>
    <property type="evidence" value="ECO:0007669"/>
    <property type="project" value="TreeGrafter"/>
</dbReference>
<reference evidence="6" key="1">
    <citation type="submission" date="2018-01" db="EMBL/GenBank/DDBJ databases">
        <authorList>
            <person name="Alioto T."/>
            <person name="Alioto T."/>
        </authorList>
    </citation>
    <scope>NUCLEOTIDE SEQUENCE [LARGE SCALE GENOMIC DNA]</scope>
</reference>
<feature type="compositionally biased region" description="Basic and acidic residues" evidence="3">
    <location>
        <begin position="513"/>
        <end position="524"/>
    </location>
</feature>
<dbReference type="PANTHER" id="PTHR15481:SF0">
    <property type="entry name" value="LD23870P-RELATED"/>
    <property type="match status" value="1"/>
</dbReference>
<dbReference type="GO" id="GO:0005654">
    <property type="term" value="C:nucleoplasm"/>
    <property type="evidence" value="ECO:0007669"/>
    <property type="project" value="TreeGrafter"/>
</dbReference>
<sequence length="781" mass="88499">MDSDAAEEAQNAGDSPSNVAPIEISSDSDESDSDSMSSSGSESLVKEKQEQELKSEFDNLSKYSKLTHRQVMRMSEIAFILNDYDMIMQAAVQYKKIATMPPELWRKDLRVRLLVTQSREEHSAFEEACIEALNSYYDVDLANMICNYLCAQKNIENISLWSSLMSKYSLENPDFIEKLRELLVSAPDAHKNAEALKAAMETRCINWDLDDAKCAELAELLDQYKKKLSPLVNYDRENLESFSPVHIMQLEQINNMDYRDEIRDALGCTIFEITVSNFRRVERVWLDYINYTSKSVERPTGGYQISSPLEVAKRAAMSTTSRLVNHKLIHLMETEGYSVQEVDNVLEGILPRLEINSIETVELHLDYLAYRVRNCDLSDMDQCTEVRQKFDAAWNTLSDLYGEKADNSYEVLQLYAQVEYSKFLNPEQGYKVWEYIMSYEDSQRSGYLWMTWAQMESEFNGGARCREILNQALSRPVLKDGHFVLEQYRRYERCHGDYKSITTCQEIKLPTEPHWHQFSRDQPRGRKPMKTSQPPLRAQAATAAPRSKAAATGAPRAKAAPAAPRAKEAAARAAPPPGGLKYSSEYLRSKKYTTFGIQRNILLLIAAELEKTKVFVKNIMPTVTTETLTELFVSCGTLKGVRLVEKKLPTISRMYKTRKNIAYIEYEQAESAQKAVEQLNGHNLNGSVLSVAISDPPPKTSIVSTAKRRTAAMSLIPSVVRREMVASKRRKVLSLDNETDAATKTDDGQSAGTQPDSSIKPETPTPSEKPKSNEDFRKLLG</sequence>
<feature type="compositionally biased region" description="Low complexity" evidence="3">
    <location>
        <begin position="533"/>
        <end position="564"/>
    </location>
</feature>
<evidence type="ECO:0000313" key="5">
    <source>
        <dbReference type="EMBL" id="SPP89280.1"/>
    </source>
</evidence>
<feature type="region of interest" description="Disordered" evidence="3">
    <location>
        <begin position="731"/>
        <end position="781"/>
    </location>
</feature>
<dbReference type="InterPro" id="IPR035979">
    <property type="entry name" value="RBD_domain_sf"/>
</dbReference>
<accession>A0A3B0KL13</accession>
<dbReference type="SUPFAM" id="SSF54928">
    <property type="entry name" value="RNA-binding domain, RBD"/>
    <property type="match status" value="1"/>
</dbReference>
<dbReference type="SUPFAM" id="SSF48452">
    <property type="entry name" value="TPR-like"/>
    <property type="match status" value="1"/>
</dbReference>
<dbReference type="AlphaFoldDB" id="A0A3B0KL13"/>
<evidence type="ECO:0000313" key="6">
    <source>
        <dbReference type="Proteomes" id="UP000268350"/>
    </source>
</evidence>
<evidence type="ECO:0000259" key="4">
    <source>
        <dbReference type="PROSITE" id="PS50102"/>
    </source>
</evidence>
<dbReference type="InterPro" id="IPR000504">
    <property type="entry name" value="RRM_dom"/>
</dbReference>
<protein>
    <submittedName>
        <fullName evidence="5">Blast:RNA-binding protein 4F</fullName>
    </submittedName>
</protein>
<evidence type="ECO:0000256" key="1">
    <source>
        <dbReference type="ARBA" id="ARBA00022884"/>
    </source>
</evidence>
<dbReference type="Pfam" id="PF05391">
    <property type="entry name" value="Lsm_interact"/>
    <property type="match status" value="1"/>
</dbReference>
<dbReference type="PROSITE" id="PS50102">
    <property type="entry name" value="RRM"/>
    <property type="match status" value="1"/>
</dbReference>
<dbReference type="GO" id="GO:0003723">
    <property type="term" value="F:RNA binding"/>
    <property type="evidence" value="ECO:0007669"/>
    <property type="project" value="UniProtKB-UniRule"/>
</dbReference>
<gene>
    <name evidence="5" type="ORF">DGUA_6G020062</name>
</gene>
<dbReference type="Pfam" id="PF00076">
    <property type="entry name" value="RRM_1"/>
    <property type="match status" value="1"/>
</dbReference>
<dbReference type="STRING" id="7266.A0A3B0KL13"/>
<evidence type="ECO:0000256" key="3">
    <source>
        <dbReference type="SAM" id="MobiDB-lite"/>
    </source>
</evidence>
<name>A0A3B0KL13_DROGU</name>
<proteinExistence type="predicted"/>
<dbReference type="Gene3D" id="1.25.40.10">
    <property type="entry name" value="Tetratricopeptide repeat domain"/>
    <property type="match status" value="1"/>
</dbReference>
<dbReference type="OrthoDB" id="360390at2759"/>
<dbReference type="PANTHER" id="PTHR15481">
    <property type="entry name" value="RIBONUCLEIC ACID BINDING PROTEIN S1"/>
    <property type="match status" value="1"/>
</dbReference>
<dbReference type="Proteomes" id="UP000268350">
    <property type="component" value="Unassembled WGS sequence"/>
</dbReference>
<feature type="region of interest" description="Disordered" evidence="3">
    <location>
        <begin position="1"/>
        <end position="50"/>
    </location>
</feature>
<dbReference type="InterPro" id="IPR008669">
    <property type="entry name" value="LSM_interact"/>
</dbReference>
<dbReference type="GO" id="GO:0005737">
    <property type="term" value="C:cytoplasm"/>
    <property type="evidence" value="ECO:0007669"/>
    <property type="project" value="TreeGrafter"/>
</dbReference>
<dbReference type="GO" id="GO:0000398">
    <property type="term" value="P:mRNA splicing, via spliceosome"/>
    <property type="evidence" value="ECO:0007669"/>
    <property type="project" value="TreeGrafter"/>
</dbReference>
<dbReference type="SMART" id="SM00360">
    <property type="entry name" value="RRM"/>
    <property type="match status" value="1"/>
</dbReference>
<dbReference type="Gene3D" id="3.30.70.330">
    <property type="match status" value="1"/>
</dbReference>
<keyword evidence="1 2" id="KW-0694">RNA-binding</keyword>
<feature type="domain" description="RRM" evidence="4">
    <location>
        <begin position="612"/>
        <end position="696"/>
    </location>
</feature>
<dbReference type="InterPro" id="IPR012677">
    <property type="entry name" value="Nucleotide-bd_a/b_plait_sf"/>
</dbReference>
<evidence type="ECO:0000256" key="2">
    <source>
        <dbReference type="PROSITE-ProRule" id="PRU00176"/>
    </source>
</evidence>
<feature type="compositionally biased region" description="Polar residues" evidence="3">
    <location>
        <begin position="748"/>
        <end position="757"/>
    </location>
</feature>
<dbReference type="InterPro" id="IPR011990">
    <property type="entry name" value="TPR-like_helical_dom_sf"/>
</dbReference>
<dbReference type="OMA" id="PAHIWLK"/>
<feature type="compositionally biased region" description="Low complexity" evidence="3">
    <location>
        <begin position="34"/>
        <end position="43"/>
    </location>
</feature>
<feature type="compositionally biased region" description="Basic and acidic residues" evidence="3">
    <location>
        <begin position="768"/>
        <end position="781"/>
    </location>
</feature>